<dbReference type="Pfam" id="PF00702">
    <property type="entry name" value="Hydrolase"/>
    <property type="match status" value="1"/>
</dbReference>
<keyword evidence="5" id="KW-0460">Magnesium</keyword>
<gene>
    <name evidence="9" type="ORF">FGADI_12096</name>
</gene>
<dbReference type="PANTHER" id="PTHR43520:SF5">
    <property type="entry name" value="CATION-TRANSPORTING P-TYPE ATPASE-RELATED"/>
    <property type="match status" value="1"/>
</dbReference>
<dbReference type="GO" id="GO:0000166">
    <property type="term" value="F:nucleotide binding"/>
    <property type="evidence" value="ECO:0007669"/>
    <property type="project" value="InterPro"/>
</dbReference>
<reference evidence="9" key="1">
    <citation type="journal article" date="2020" name="BMC Genomics">
        <title>Correction to: Identification and distribution of gene clusters required for synthesis of sphingolipid metabolism inhibitors in diverse species of the filamentous fungus Fusarium.</title>
        <authorList>
            <person name="Kim H.S."/>
            <person name="Lohmar J.M."/>
            <person name="Busman M."/>
            <person name="Brown D.W."/>
            <person name="Naumann T.A."/>
            <person name="Divon H.H."/>
            <person name="Lysoe E."/>
            <person name="Uhlig S."/>
            <person name="Proctor R.H."/>
        </authorList>
    </citation>
    <scope>NUCLEOTIDE SEQUENCE</scope>
    <source>
        <strain evidence="9">NRRL 45417</strain>
    </source>
</reference>
<dbReference type="PANTHER" id="PTHR43520">
    <property type="entry name" value="ATP7, ISOFORM B"/>
    <property type="match status" value="1"/>
</dbReference>
<keyword evidence="6" id="KW-1278">Translocase</keyword>
<evidence type="ECO:0000313" key="10">
    <source>
        <dbReference type="Proteomes" id="UP000604273"/>
    </source>
</evidence>
<accession>A0A8H4STI5</accession>
<evidence type="ECO:0000256" key="8">
    <source>
        <dbReference type="SAM" id="SignalP"/>
    </source>
</evidence>
<keyword evidence="10" id="KW-1185">Reference proteome</keyword>
<evidence type="ECO:0000256" key="3">
    <source>
        <dbReference type="ARBA" id="ARBA00022475"/>
    </source>
</evidence>
<protein>
    <submittedName>
        <fullName evidence="9">Uncharacterized protein</fullName>
    </submittedName>
</protein>
<name>A0A8H4STI5_9HYPO</name>
<evidence type="ECO:0000313" key="9">
    <source>
        <dbReference type="EMBL" id="KAF4945236.1"/>
    </source>
</evidence>
<dbReference type="InterPro" id="IPR023214">
    <property type="entry name" value="HAD_sf"/>
</dbReference>
<dbReference type="Gene3D" id="3.40.50.1000">
    <property type="entry name" value="HAD superfamily/HAD-like"/>
    <property type="match status" value="1"/>
</dbReference>
<reference evidence="9" key="2">
    <citation type="submission" date="2020-05" db="EMBL/GenBank/DDBJ databases">
        <authorList>
            <person name="Kim H.-S."/>
            <person name="Proctor R.H."/>
            <person name="Brown D.W."/>
        </authorList>
    </citation>
    <scope>NUCLEOTIDE SEQUENCE</scope>
    <source>
        <strain evidence="9">NRRL 45417</strain>
    </source>
</reference>
<sequence length="191" mass="20150">MVPLASLGIISALVQAAGYSLQTAGSGPNGMDLKYLEALPILSSTEPNIRISGLKSCAYHGNGIQQRYLLVSEIKHKLGRGAQAIMTATQPGSEPTIWRLAIGSCKYIESLGVSVDLSQTPVKMRTGVTKAVVLDVDGKQAAVFVLEDTVRSDAQKVIAQLKNLGLTVGIITGDSAALATSVARERKNLKF</sequence>
<proteinExistence type="predicted"/>
<evidence type="ECO:0000256" key="2">
    <source>
        <dbReference type="ARBA" id="ARBA00022448"/>
    </source>
</evidence>
<dbReference type="AlphaFoldDB" id="A0A8H4STI5"/>
<evidence type="ECO:0000256" key="5">
    <source>
        <dbReference type="ARBA" id="ARBA00022842"/>
    </source>
</evidence>
<dbReference type="GO" id="GO:0005507">
    <property type="term" value="F:copper ion binding"/>
    <property type="evidence" value="ECO:0007669"/>
    <property type="project" value="TreeGrafter"/>
</dbReference>
<keyword evidence="3" id="KW-0472">Membrane</keyword>
<evidence type="ECO:0000256" key="6">
    <source>
        <dbReference type="ARBA" id="ARBA00022967"/>
    </source>
</evidence>
<comment type="caution">
    <text evidence="9">The sequence shown here is derived from an EMBL/GenBank/DDBJ whole genome shotgun (WGS) entry which is preliminary data.</text>
</comment>
<dbReference type="InterPro" id="IPR036412">
    <property type="entry name" value="HAD-like_sf"/>
</dbReference>
<feature type="signal peptide" evidence="8">
    <location>
        <begin position="1"/>
        <end position="16"/>
    </location>
</feature>
<evidence type="ECO:0000256" key="1">
    <source>
        <dbReference type="ARBA" id="ARBA00004651"/>
    </source>
</evidence>
<dbReference type="SUPFAM" id="SSF56784">
    <property type="entry name" value="HAD-like"/>
    <property type="match status" value="1"/>
</dbReference>
<comment type="subcellular location">
    <subcellularLocation>
        <location evidence="1">Cell membrane</location>
        <topology evidence="1">Multi-pass membrane protein</topology>
    </subcellularLocation>
</comment>
<keyword evidence="2" id="KW-0813">Transport</keyword>
<keyword evidence="3" id="KW-1003">Cell membrane</keyword>
<dbReference type="InterPro" id="IPR023299">
    <property type="entry name" value="ATPase_P-typ_cyto_dom_N"/>
</dbReference>
<keyword evidence="7" id="KW-0406">Ion transport</keyword>
<dbReference type="Gene3D" id="3.40.1110.10">
    <property type="entry name" value="Calcium-transporting ATPase, cytoplasmic domain N"/>
    <property type="match status" value="1"/>
</dbReference>
<feature type="chain" id="PRO_5034157712" evidence="8">
    <location>
        <begin position="17"/>
        <end position="191"/>
    </location>
</feature>
<dbReference type="Proteomes" id="UP000604273">
    <property type="component" value="Unassembled WGS sequence"/>
</dbReference>
<organism evidence="9 10">
    <name type="scientific">Fusarium gaditjirri</name>
    <dbReference type="NCBI Taxonomy" id="282569"/>
    <lineage>
        <taxon>Eukaryota</taxon>
        <taxon>Fungi</taxon>
        <taxon>Dikarya</taxon>
        <taxon>Ascomycota</taxon>
        <taxon>Pezizomycotina</taxon>
        <taxon>Sordariomycetes</taxon>
        <taxon>Hypocreomycetidae</taxon>
        <taxon>Hypocreales</taxon>
        <taxon>Nectriaceae</taxon>
        <taxon>Fusarium</taxon>
        <taxon>Fusarium nisikadoi species complex</taxon>
    </lineage>
</organism>
<dbReference type="GO" id="GO:0043682">
    <property type="term" value="F:P-type divalent copper transporter activity"/>
    <property type="evidence" value="ECO:0007669"/>
    <property type="project" value="TreeGrafter"/>
</dbReference>
<dbReference type="GO" id="GO:0005886">
    <property type="term" value="C:plasma membrane"/>
    <property type="evidence" value="ECO:0007669"/>
    <property type="project" value="UniProtKB-SubCell"/>
</dbReference>
<dbReference type="OrthoDB" id="432719at2759"/>
<dbReference type="GO" id="GO:0055070">
    <property type="term" value="P:copper ion homeostasis"/>
    <property type="evidence" value="ECO:0007669"/>
    <property type="project" value="TreeGrafter"/>
</dbReference>
<keyword evidence="8" id="KW-0732">Signal</keyword>
<evidence type="ECO:0000256" key="7">
    <source>
        <dbReference type="ARBA" id="ARBA00023065"/>
    </source>
</evidence>
<evidence type="ECO:0000256" key="4">
    <source>
        <dbReference type="ARBA" id="ARBA00022553"/>
    </source>
</evidence>
<dbReference type="EMBL" id="JABFAI010000376">
    <property type="protein sequence ID" value="KAF4945236.1"/>
    <property type="molecule type" value="Genomic_DNA"/>
</dbReference>
<keyword evidence="4" id="KW-0597">Phosphoprotein</keyword>